<dbReference type="Gene3D" id="1.20.1070.10">
    <property type="entry name" value="Rhodopsin 7-helix transmembrane proteins"/>
    <property type="match status" value="1"/>
</dbReference>
<keyword evidence="3 5" id="KW-1133">Transmembrane helix</keyword>
<evidence type="ECO:0000313" key="9">
    <source>
        <dbReference type="Proteomes" id="UP000005408"/>
    </source>
</evidence>
<dbReference type="PANTHER" id="PTHR23112:SF47">
    <property type="entry name" value="G-PROTEIN COUPLED RECEPTOR 157"/>
    <property type="match status" value="1"/>
</dbReference>
<dbReference type="PROSITE" id="PS50261">
    <property type="entry name" value="G_PROTEIN_RECEP_F2_4"/>
    <property type="match status" value="1"/>
</dbReference>
<evidence type="ECO:0000256" key="2">
    <source>
        <dbReference type="ARBA" id="ARBA00022692"/>
    </source>
</evidence>
<name>A0A8W8JRF7_MAGGI</name>
<dbReference type="OMA" id="KTTGPWC"/>
<evidence type="ECO:0000256" key="5">
    <source>
        <dbReference type="SAM" id="Phobius"/>
    </source>
</evidence>
<dbReference type="AlphaFoldDB" id="A0A8W8JRF7"/>
<feature type="domain" description="G-protein coupled receptors family 1 profile" evidence="7">
    <location>
        <begin position="21"/>
        <end position="197"/>
    </location>
</feature>
<dbReference type="InterPro" id="IPR000832">
    <property type="entry name" value="GPCR_2_secretin-like"/>
</dbReference>
<dbReference type="GO" id="GO:0005886">
    <property type="term" value="C:plasma membrane"/>
    <property type="evidence" value="ECO:0007669"/>
    <property type="project" value="TreeGrafter"/>
</dbReference>
<dbReference type="Proteomes" id="UP000005408">
    <property type="component" value="Unassembled WGS sequence"/>
</dbReference>
<dbReference type="PANTHER" id="PTHR23112">
    <property type="entry name" value="G PROTEIN-COUPLED RECEPTOR 157-RELATED"/>
    <property type="match status" value="1"/>
</dbReference>
<feature type="domain" description="G-protein coupled receptors family 2 profile 2" evidence="6">
    <location>
        <begin position="7"/>
        <end position="284"/>
    </location>
</feature>
<evidence type="ECO:0000256" key="3">
    <source>
        <dbReference type="ARBA" id="ARBA00022989"/>
    </source>
</evidence>
<dbReference type="OrthoDB" id="6138721at2759"/>
<feature type="transmembrane region" description="Helical" evidence="5">
    <location>
        <begin position="90"/>
        <end position="109"/>
    </location>
</feature>
<dbReference type="PRINTS" id="PR02001">
    <property type="entry name" value="GCR1CAMPR"/>
</dbReference>
<dbReference type="GO" id="GO:0007189">
    <property type="term" value="P:adenylate cyclase-activating G protein-coupled receptor signaling pathway"/>
    <property type="evidence" value="ECO:0007669"/>
    <property type="project" value="TreeGrafter"/>
</dbReference>
<dbReference type="InterPro" id="IPR022343">
    <property type="entry name" value="GCR1-cAMP_receptor"/>
</dbReference>
<feature type="transmembrane region" description="Helical" evidence="5">
    <location>
        <begin position="39"/>
        <end position="59"/>
    </location>
</feature>
<keyword evidence="2 5" id="KW-0812">Transmembrane</keyword>
<evidence type="ECO:0000313" key="8">
    <source>
        <dbReference type="EnsemblMetazoa" id="G20701.1:cds"/>
    </source>
</evidence>
<organism evidence="8 9">
    <name type="scientific">Magallana gigas</name>
    <name type="common">Pacific oyster</name>
    <name type="synonym">Crassostrea gigas</name>
    <dbReference type="NCBI Taxonomy" id="29159"/>
    <lineage>
        <taxon>Eukaryota</taxon>
        <taxon>Metazoa</taxon>
        <taxon>Spiralia</taxon>
        <taxon>Lophotrochozoa</taxon>
        <taxon>Mollusca</taxon>
        <taxon>Bivalvia</taxon>
        <taxon>Autobranchia</taxon>
        <taxon>Pteriomorphia</taxon>
        <taxon>Ostreida</taxon>
        <taxon>Ostreoidea</taxon>
        <taxon>Ostreidae</taxon>
        <taxon>Magallana</taxon>
    </lineage>
</organism>
<evidence type="ECO:0000256" key="1">
    <source>
        <dbReference type="ARBA" id="ARBA00004141"/>
    </source>
</evidence>
<dbReference type="GO" id="GO:0007166">
    <property type="term" value="P:cell surface receptor signaling pathway"/>
    <property type="evidence" value="ECO:0007669"/>
    <property type="project" value="InterPro"/>
</dbReference>
<keyword evidence="9" id="KW-1185">Reference proteome</keyword>
<proteinExistence type="predicted"/>
<feature type="transmembrane region" description="Helical" evidence="5">
    <location>
        <begin position="121"/>
        <end position="139"/>
    </location>
</feature>
<dbReference type="InterPro" id="IPR017452">
    <property type="entry name" value="GPCR_Rhodpsn_7TM"/>
</dbReference>
<dbReference type="Pfam" id="PF00002">
    <property type="entry name" value="7tm_2"/>
    <property type="match status" value="1"/>
</dbReference>
<accession>A0A8W8JRF7</accession>
<evidence type="ECO:0000256" key="4">
    <source>
        <dbReference type="ARBA" id="ARBA00023136"/>
    </source>
</evidence>
<protein>
    <recommendedName>
        <fullName evidence="10">G-protein coupled receptors family 2 profile 2 domain-containing protein</fullName>
    </recommendedName>
</protein>
<dbReference type="InterPro" id="IPR017981">
    <property type="entry name" value="GPCR_2-like_7TM"/>
</dbReference>
<feature type="transmembrane region" description="Helical" evidence="5">
    <location>
        <begin position="225"/>
        <end position="249"/>
    </location>
</feature>
<feature type="transmembrane region" description="Helical" evidence="5">
    <location>
        <begin position="6"/>
        <end position="27"/>
    </location>
</feature>
<dbReference type="GO" id="GO:0004930">
    <property type="term" value="F:G protein-coupled receptor activity"/>
    <property type="evidence" value="ECO:0007669"/>
    <property type="project" value="InterPro"/>
</dbReference>
<feature type="transmembrane region" description="Helical" evidence="5">
    <location>
        <begin position="168"/>
        <end position="190"/>
    </location>
</feature>
<dbReference type="PROSITE" id="PS50262">
    <property type="entry name" value="G_PROTEIN_RECEP_F1_2"/>
    <property type="match status" value="1"/>
</dbReference>
<keyword evidence="4 5" id="KW-0472">Membrane</keyword>
<dbReference type="SUPFAM" id="SSF81321">
    <property type="entry name" value="Family A G protein-coupled receptor-like"/>
    <property type="match status" value="1"/>
</dbReference>
<feature type="transmembrane region" description="Helical" evidence="5">
    <location>
        <begin position="261"/>
        <end position="283"/>
    </location>
</feature>
<reference evidence="8" key="1">
    <citation type="submission" date="2022-08" db="UniProtKB">
        <authorList>
            <consortium name="EnsemblMetazoa"/>
        </authorList>
    </citation>
    <scope>IDENTIFICATION</scope>
    <source>
        <strain evidence="8">05x7-T-G4-1.051#20</strain>
    </source>
</reference>
<comment type="subcellular location">
    <subcellularLocation>
        <location evidence="1">Membrane</location>
        <topology evidence="1">Multi-pass membrane protein</topology>
    </subcellularLocation>
</comment>
<sequence length="335" mass="37853">MGDTGALSALTLVSSSASVLGGICLLVTHYKIKALHYGLRNILCFLTISDILTSSGYIVGATNSMIESSGGKYSDVVCKAQSFLTTFSNLASFSWTSMIAVHLYLLVVTPMDWDKKKSLKVVYHIIGWLIPAYITVLMLNNLGRNDDKTTGPWCWIRTSSPPQTMQTVAMLISGKLWEILTYTLSFVLFVQLKMKTYTEKKNDRPYRWHEMVANLSSFRPEDARLCYIWLPLYLLRVWGTVRFFVAISYPGHLSDSHNLLLLYLQCVGDSSHALVNFILFCVFDKEIRIKYGKACMRWVCARKADAGESLEVQLTVSVRYQSIEPLSNLMQSKNT</sequence>
<evidence type="ECO:0000259" key="6">
    <source>
        <dbReference type="PROSITE" id="PS50261"/>
    </source>
</evidence>
<evidence type="ECO:0008006" key="10">
    <source>
        <dbReference type="Google" id="ProtNLM"/>
    </source>
</evidence>
<evidence type="ECO:0000259" key="7">
    <source>
        <dbReference type="PROSITE" id="PS50262"/>
    </source>
</evidence>
<dbReference type="EnsemblMetazoa" id="G20701.1">
    <property type="protein sequence ID" value="G20701.1:cds"/>
    <property type="gene ID" value="G20701"/>
</dbReference>